<dbReference type="Proteomes" id="UP000271472">
    <property type="component" value="Unassembled WGS sequence"/>
</dbReference>
<evidence type="ECO:0000313" key="2">
    <source>
        <dbReference type="EMBL" id="RNM36282.1"/>
    </source>
</evidence>
<sequence>MSFIDLITGATINRGVDRWRATDGAVLIDVRSEEEYGQGHIPGSVNIPLNDIKRVLQEYPEKETPIFVHCLTGSRSGQALSFLKRSGYTKVENIGGITGYKGEVVR</sequence>
<dbReference type="InterPro" id="IPR001763">
    <property type="entry name" value="Rhodanese-like_dom"/>
</dbReference>
<dbReference type="PANTHER" id="PTHR43031">
    <property type="entry name" value="FAD-DEPENDENT OXIDOREDUCTASE"/>
    <property type="match status" value="1"/>
</dbReference>
<comment type="caution">
    <text evidence="2">The sequence shown here is derived from an EMBL/GenBank/DDBJ whole genome shotgun (WGS) entry which is preliminary data.</text>
</comment>
<dbReference type="Gene3D" id="3.40.250.10">
    <property type="entry name" value="Rhodanese-like domain"/>
    <property type="match status" value="1"/>
</dbReference>
<accession>A0A3N0IJ10</accession>
<dbReference type="InterPro" id="IPR036873">
    <property type="entry name" value="Rhodanese-like_dom_sf"/>
</dbReference>
<dbReference type="Pfam" id="PF00581">
    <property type="entry name" value="Rhodanese"/>
    <property type="match status" value="1"/>
</dbReference>
<dbReference type="InterPro" id="IPR050229">
    <property type="entry name" value="GlpE_sulfurtransferase"/>
</dbReference>
<protein>
    <submittedName>
        <fullName evidence="2">Rhodanese-like domain-containing protein</fullName>
    </submittedName>
</protein>
<dbReference type="CDD" id="cd00158">
    <property type="entry name" value="RHOD"/>
    <property type="match status" value="1"/>
</dbReference>
<dbReference type="OrthoDB" id="9800872at2"/>
<name>A0A3N0IJ10_9ACTN</name>
<organism evidence="2 3">
    <name type="scientific">Slackia isoflavoniconvertens</name>
    <dbReference type="NCBI Taxonomy" id="572010"/>
    <lineage>
        <taxon>Bacteria</taxon>
        <taxon>Bacillati</taxon>
        <taxon>Actinomycetota</taxon>
        <taxon>Coriobacteriia</taxon>
        <taxon>Eggerthellales</taxon>
        <taxon>Eggerthellaceae</taxon>
        <taxon>Slackia</taxon>
    </lineage>
</organism>
<dbReference type="SMART" id="SM00450">
    <property type="entry name" value="RHOD"/>
    <property type="match status" value="1"/>
</dbReference>
<gene>
    <name evidence="2" type="ORF">DMP05_03430</name>
</gene>
<evidence type="ECO:0000313" key="3">
    <source>
        <dbReference type="Proteomes" id="UP000271472"/>
    </source>
</evidence>
<proteinExistence type="predicted"/>
<dbReference type="AlphaFoldDB" id="A0A3N0IJ10"/>
<reference evidence="3" key="1">
    <citation type="submission" date="2018-05" db="EMBL/GenBank/DDBJ databases">
        <title>Genome Sequencing of selected type strains of the family Eggerthellaceae.</title>
        <authorList>
            <person name="Danylec N."/>
            <person name="Stoll D.A."/>
            <person name="Doetsch A."/>
            <person name="Huch M."/>
        </authorList>
    </citation>
    <scope>NUCLEOTIDE SEQUENCE [LARGE SCALE GENOMIC DNA]</scope>
    <source>
        <strain evidence="3">DSM 22006</strain>
    </source>
</reference>
<evidence type="ECO:0000259" key="1">
    <source>
        <dbReference type="PROSITE" id="PS50206"/>
    </source>
</evidence>
<dbReference type="RefSeq" id="WP_123219162.1">
    <property type="nucleotide sequence ID" value="NZ_DAWAQT010000010.1"/>
</dbReference>
<dbReference type="PANTHER" id="PTHR43031:SF1">
    <property type="entry name" value="PYRIDINE NUCLEOTIDE-DISULPHIDE OXIDOREDUCTASE"/>
    <property type="match status" value="1"/>
</dbReference>
<keyword evidence="3" id="KW-1185">Reference proteome</keyword>
<feature type="domain" description="Rhodanese" evidence="1">
    <location>
        <begin position="21"/>
        <end position="105"/>
    </location>
</feature>
<dbReference type="EMBL" id="QIBZ01000004">
    <property type="protein sequence ID" value="RNM36282.1"/>
    <property type="molecule type" value="Genomic_DNA"/>
</dbReference>
<dbReference type="SUPFAM" id="SSF52821">
    <property type="entry name" value="Rhodanese/Cell cycle control phosphatase"/>
    <property type="match status" value="1"/>
</dbReference>
<dbReference type="PROSITE" id="PS50206">
    <property type="entry name" value="RHODANESE_3"/>
    <property type="match status" value="1"/>
</dbReference>